<dbReference type="Proteomes" id="UP000680365">
    <property type="component" value="Unassembled WGS sequence"/>
</dbReference>
<dbReference type="PANTHER" id="PTHR43711">
    <property type="entry name" value="TWO-COMPONENT HISTIDINE KINASE"/>
    <property type="match status" value="1"/>
</dbReference>
<evidence type="ECO:0000256" key="2">
    <source>
        <dbReference type="ARBA" id="ARBA00012438"/>
    </source>
</evidence>
<dbReference type="PROSITE" id="PS50113">
    <property type="entry name" value="PAC"/>
    <property type="match status" value="2"/>
</dbReference>
<dbReference type="InterPro" id="IPR005467">
    <property type="entry name" value="His_kinase_dom"/>
</dbReference>
<dbReference type="InterPro" id="IPR035965">
    <property type="entry name" value="PAS-like_dom_sf"/>
</dbReference>
<evidence type="ECO:0000313" key="11">
    <source>
        <dbReference type="Proteomes" id="UP000680365"/>
    </source>
</evidence>
<dbReference type="SMART" id="SM00388">
    <property type="entry name" value="HisKA"/>
    <property type="match status" value="1"/>
</dbReference>
<keyword evidence="5 10" id="KW-0418">Kinase</keyword>
<feature type="domain" description="PAS" evidence="8">
    <location>
        <begin position="125"/>
        <end position="170"/>
    </location>
</feature>
<dbReference type="InterPro" id="IPR003661">
    <property type="entry name" value="HisK_dim/P_dom"/>
</dbReference>
<dbReference type="SUPFAM" id="SSF55874">
    <property type="entry name" value="ATPase domain of HSP90 chaperone/DNA topoisomerase II/histidine kinase"/>
    <property type="match status" value="1"/>
</dbReference>
<proteinExistence type="predicted"/>
<sequence>MDINVNKQYFELIEDFFIVSKTDIYGNITYVNDNFCNISGYTKDELIGKPHNIVRHPETPKYVFEEMWDTIKNKKQIFSYIIKNKKKNGKGYWLKSVIKPILNDDGDIIEFISIRQDVTKEIEYNNNLFKTIVENMSESVWIGDKYEKTIYANPNFCDLLGYDVEEIIGKESYMFWDNFSAQIVRENNNIRKKGKKSKYEGNLITKNGEKIPVFLSLAPMKDGGSVGIMTDLRELKSVKKLAEYQKAIEGSNILLKISPNYNITYANQIFFKASKIKKDNILNKYYFDILDIDSHLKNEIKLSLENKKVRRGELKLNVNDVDYFSWAFTNIIPLFSKNGELEEFLVLKNNITKEKQYETKIQNDKNHIIKKLEEINKTKDEFINIVSHELRTPMTTIKGYISMILEGDAGDINDEVKIYLNKIITNSQRLIYLINDILDVQKLESGKMNFNFTKFDFVKLLDEVYFDMLNLAKKNNQKLLLNNDFKSLYIICDRNKLIQVLVNLINNSIKFTPKGGEINIISKINGDFLEICVVDTGIGISEDDLNKIFEKFGQVKNSLTRDIEGTGLGLFIVKSIIENLGGKINIESKLGVGTKFYFSILINN</sequence>
<dbReference type="InterPro" id="IPR013655">
    <property type="entry name" value="PAS_fold_3"/>
</dbReference>
<dbReference type="Gene3D" id="3.30.565.10">
    <property type="entry name" value="Histidine kinase-like ATPase, C-terminal domain"/>
    <property type="match status" value="1"/>
</dbReference>
<dbReference type="GO" id="GO:0016301">
    <property type="term" value="F:kinase activity"/>
    <property type="evidence" value="ECO:0007669"/>
    <property type="project" value="UniProtKB-KW"/>
</dbReference>
<dbReference type="Pfam" id="PF02518">
    <property type="entry name" value="HATPase_c"/>
    <property type="match status" value="1"/>
</dbReference>
<dbReference type="PRINTS" id="PR00344">
    <property type="entry name" value="BCTRLSENSOR"/>
</dbReference>
<feature type="domain" description="PAC" evidence="9">
    <location>
        <begin position="76"/>
        <end position="130"/>
    </location>
</feature>
<dbReference type="SMART" id="SM00086">
    <property type="entry name" value="PAC"/>
    <property type="match status" value="3"/>
</dbReference>
<dbReference type="SMART" id="SM00091">
    <property type="entry name" value="PAS"/>
    <property type="match status" value="3"/>
</dbReference>
<keyword evidence="11" id="KW-1185">Reference proteome</keyword>
<dbReference type="NCBIfam" id="TIGR00229">
    <property type="entry name" value="sensory_box"/>
    <property type="match status" value="2"/>
</dbReference>
<dbReference type="InterPro" id="IPR001610">
    <property type="entry name" value="PAC"/>
</dbReference>
<dbReference type="InterPro" id="IPR000700">
    <property type="entry name" value="PAS-assoc_C"/>
</dbReference>
<evidence type="ECO:0000259" key="7">
    <source>
        <dbReference type="PROSITE" id="PS50109"/>
    </source>
</evidence>
<dbReference type="InterPro" id="IPR004358">
    <property type="entry name" value="Sig_transdc_His_kin-like_C"/>
</dbReference>
<evidence type="ECO:0000256" key="5">
    <source>
        <dbReference type="ARBA" id="ARBA00022777"/>
    </source>
</evidence>
<dbReference type="Pfam" id="PF00512">
    <property type="entry name" value="HisKA"/>
    <property type="match status" value="1"/>
</dbReference>
<dbReference type="Pfam" id="PF08447">
    <property type="entry name" value="PAS_3"/>
    <property type="match status" value="1"/>
</dbReference>
<evidence type="ECO:0000259" key="9">
    <source>
        <dbReference type="PROSITE" id="PS50113"/>
    </source>
</evidence>
<dbReference type="SUPFAM" id="SSF55785">
    <property type="entry name" value="PYP-like sensor domain (PAS domain)"/>
    <property type="match status" value="3"/>
</dbReference>
<dbReference type="PROSITE" id="PS50112">
    <property type="entry name" value="PAS"/>
    <property type="match status" value="2"/>
</dbReference>
<dbReference type="SUPFAM" id="SSF47384">
    <property type="entry name" value="Homodimeric domain of signal transducing histidine kinase"/>
    <property type="match status" value="1"/>
</dbReference>
<accession>A0ABS5QLK6</accession>
<keyword evidence="4" id="KW-0808">Transferase</keyword>
<comment type="catalytic activity">
    <reaction evidence="1">
        <text>ATP + protein L-histidine = ADP + protein N-phospho-L-histidine.</text>
        <dbReference type="EC" id="2.7.13.3"/>
    </reaction>
</comment>
<name>A0ABS5QLK6_9BACT</name>
<organism evidence="10 11">
    <name type="scientific">Candidatus Vampirococcus lugosii</name>
    <dbReference type="NCBI Taxonomy" id="2789015"/>
    <lineage>
        <taxon>Bacteria</taxon>
        <taxon>Candidatus Absconditibacteriota</taxon>
        <taxon>Vampirococcus</taxon>
    </lineage>
</organism>
<evidence type="ECO:0000256" key="6">
    <source>
        <dbReference type="ARBA" id="ARBA00023012"/>
    </source>
</evidence>
<evidence type="ECO:0000256" key="4">
    <source>
        <dbReference type="ARBA" id="ARBA00022679"/>
    </source>
</evidence>
<dbReference type="EMBL" id="JAEDAM010000024">
    <property type="protein sequence ID" value="MBS8121947.1"/>
    <property type="molecule type" value="Genomic_DNA"/>
</dbReference>
<dbReference type="PROSITE" id="PS50109">
    <property type="entry name" value="HIS_KIN"/>
    <property type="match status" value="1"/>
</dbReference>
<dbReference type="CDD" id="cd00130">
    <property type="entry name" value="PAS"/>
    <property type="match status" value="2"/>
</dbReference>
<evidence type="ECO:0000313" key="10">
    <source>
        <dbReference type="EMBL" id="MBS8121947.1"/>
    </source>
</evidence>
<gene>
    <name evidence="10" type="ORF">VAMP_44n89</name>
</gene>
<dbReference type="PANTHER" id="PTHR43711:SF30">
    <property type="entry name" value="HISTIDINE KINASE"/>
    <property type="match status" value="1"/>
</dbReference>
<protein>
    <recommendedName>
        <fullName evidence="2">histidine kinase</fullName>
        <ecNumber evidence="2">2.7.13.3</ecNumber>
    </recommendedName>
</protein>
<dbReference type="InterPro" id="IPR003594">
    <property type="entry name" value="HATPase_dom"/>
</dbReference>
<dbReference type="Pfam" id="PF13426">
    <property type="entry name" value="PAS_9"/>
    <property type="match status" value="2"/>
</dbReference>
<dbReference type="Gene3D" id="1.10.287.130">
    <property type="match status" value="1"/>
</dbReference>
<dbReference type="InterPro" id="IPR050736">
    <property type="entry name" value="Sensor_HK_Regulatory"/>
</dbReference>
<dbReference type="InterPro" id="IPR000014">
    <property type="entry name" value="PAS"/>
</dbReference>
<evidence type="ECO:0000256" key="3">
    <source>
        <dbReference type="ARBA" id="ARBA00022553"/>
    </source>
</evidence>
<dbReference type="SMART" id="SM00387">
    <property type="entry name" value="HATPase_c"/>
    <property type="match status" value="1"/>
</dbReference>
<dbReference type="CDD" id="cd16922">
    <property type="entry name" value="HATPase_EvgS-ArcB-TorS-like"/>
    <property type="match status" value="1"/>
</dbReference>
<feature type="domain" description="PAS" evidence="8">
    <location>
        <begin position="23"/>
        <end position="74"/>
    </location>
</feature>
<keyword evidence="6" id="KW-0902">Two-component regulatory system</keyword>
<dbReference type="RefSeq" id="WP_213348939.1">
    <property type="nucleotide sequence ID" value="NZ_JAEDAM010000024.1"/>
</dbReference>
<keyword evidence="3" id="KW-0597">Phosphoprotein</keyword>
<feature type="domain" description="Histidine kinase" evidence="7">
    <location>
        <begin position="385"/>
        <end position="604"/>
    </location>
</feature>
<evidence type="ECO:0000259" key="8">
    <source>
        <dbReference type="PROSITE" id="PS50112"/>
    </source>
</evidence>
<comment type="caution">
    <text evidence="10">The sequence shown here is derived from an EMBL/GenBank/DDBJ whole genome shotgun (WGS) entry which is preliminary data.</text>
</comment>
<dbReference type="CDD" id="cd00082">
    <property type="entry name" value="HisKA"/>
    <property type="match status" value="1"/>
</dbReference>
<dbReference type="EC" id="2.7.13.3" evidence="2"/>
<dbReference type="Gene3D" id="3.30.450.20">
    <property type="entry name" value="PAS domain"/>
    <property type="match status" value="3"/>
</dbReference>
<reference evidence="10 11" key="1">
    <citation type="journal article" date="2021" name="Nat. Commun.">
        <title>Reductive evolution and unique predatory mode in the CPR bacterium Vampirococcus lugosii.</title>
        <authorList>
            <person name="Moreira D."/>
            <person name="Zivanovic Y."/>
            <person name="Lopez-Archilla A.I."/>
            <person name="Iniesto M."/>
            <person name="Lopez-Garcia P."/>
        </authorList>
    </citation>
    <scope>NUCLEOTIDE SEQUENCE [LARGE SCALE GENOMIC DNA]</scope>
    <source>
        <strain evidence="10">Chiprana</strain>
    </source>
</reference>
<dbReference type="InterPro" id="IPR036097">
    <property type="entry name" value="HisK_dim/P_sf"/>
</dbReference>
<evidence type="ECO:0000256" key="1">
    <source>
        <dbReference type="ARBA" id="ARBA00000085"/>
    </source>
</evidence>
<dbReference type="InterPro" id="IPR036890">
    <property type="entry name" value="HATPase_C_sf"/>
</dbReference>
<feature type="domain" description="PAC" evidence="9">
    <location>
        <begin position="310"/>
        <end position="363"/>
    </location>
</feature>